<evidence type="ECO:0000313" key="3">
    <source>
        <dbReference type="Proteomes" id="UP000639606"/>
    </source>
</evidence>
<dbReference type="RefSeq" id="WP_189222893.1">
    <property type="nucleotide sequence ID" value="NZ_BMRG01000003.1"/>
</dbReference>
<evidence type="ECO:0000256" key="1">
    <source>
        <dbReference type="SAM" id="SignalP"/>
    </source>
</evidence>
<proteinExistence type="predicted"/>
<keyword evidence="3" id="KW-1185">Reference proteome</keyword>
<reference evidence="2" key="2">
    <citation type="submission" date="2020-09" db="EMBL/GenBank/DDBJ databases">
        <authorList>
            <person name="Sun Q."/>
            <person name="Ohkuma M."/>
        </authorList>
    </citation>
    <scope>NUCLEOTIDE SEQUENCE</scope>
    <source>
        <strain evidence="2">JCM 3313</strain>
    </source>
</reference>
<dbReference type="EMBL" id="BMRG01000003">
    <property type="protein sequence ID" value="GGP47945.1"/>
    <property type="molecule type" value="Genomic_DNA"/>
</dbReference>
<evidence type="ECO:0008006" key="4">
    <source>
        <dbReference type="Google" id="ProtNLM"/>
    </source>
</evidence>
<feature type="signal peptide" evidence="1">
    <location>
        <begin position="1"/>
        <end position="27"/>
    </location>
</feature>
<organism evidence="2 3">
    <name type="scientific">Saccharothrix coeruleofusca</name>
    <dbReference type="NCBI Taxonomy" id="33919"/>
    <lineage>
        <taxon>Bacteria</taxon>
        <taxon>Bacillati</taxon>
        <taxon>Actinomycetota</taxon>
        <taxon>Actinomycetes</taxon>
        <taxon>Pseudonocardiales</taxon>
        <taxon>Pseudonocardiaceae</taxon>
        <taxon>Saccharothrix</taxon>
    </lineage>
</organism>
<reference evidence="2" key="1">
    <citation type="journal article" date="2014" name="Int. J. Syst. Evol. Microbiol.">
        <title>Complete genome sequence of Corynebacterium casei LMG S-19264T (=DSM 44701T), isolated from a smear-ripened cheese.</title>
        <authorList>
            <consortium name="US DOE Joint Genome Institute (JGI-PGF)"/>
            <person name="Walter F."/>
            <person name="Albersmeier A."/>
            <person name="Kalinowski J."/>
            <person name="Ruckert C."/>
        </authorList>
    </citation>
    <scope>NUCLEOTIDE SEQUENCE</scope>
    <source>
        <strain evidence="2">JCM 3313</strain>
    </source>
</reference>
<protein>
    <recommendedName>
        <fullName evidence="4">Peptidase inhibitor family I36</fullName>
    </recommendedName>
</protein>
<keyword evidence="1" id="KW-0732">Signal</keyword>
<feature type="chain" id="PRO_5038898374" description="Peptidase inhibitor family I36" evidence="1">
    <location>
        <begin position="28"/>
        <end position="128"/>
    </location>
</feature>
<sequence>MRLRFRVLATLLAAIASLTAFTPAASAEPAGNCPETQFCLWDVWVNPGGEDARPTLVTDTDWTGDATAFRVYNGTRRYALVEYQETLPDGSVRKYTDGCFVGPWGYFTRHFTVTKVTFHKTRPVSYCS</sequence>
<comment type="caution">
    <text evidence="2">The sequence shown here is derived from an EMBL/GenBank/DDBJ whole genome shotgun (WGS) entry which is preliminary data.</text>
</comment>
<dbReference type="Proteomes" id="UP000639606">
    <property type="component" value="Unassembled WGS sequence"/>
</dbReference>
<dbReference type="AlphaFoldDB" id="A0A918AJV3"/>
<evidence type="ECO:0000313" key="2">
    <source>
        <dbReference type="EMBL" id="GGP47945.1"/>
    </source>
</evidence>
<name>A0A918AJV3_9PSEU</name>
<accession>A0A918AJV3</accession>
<gene>
    <name evidence="2" type="ORF">GCM10010185_19780</name>
</gene>